<comment type="caution">
    <text evidence="2">The sequence shown here is derived from an EMBL/GenBank/DDBJ whole genome shotgun (WGS) entry which is preliminary data.</text>
</comment>
<dbReference type="Pfam" id="PF01636">
    <property type="entry name" value="APH"/>
    <property type="match status" value="1"/>
</dbReference>
<keyword evidence="3" id="KW-1185">Reference proteome</keyword>
<feature type="domain" description="PH" evidence="1">
    <location>
        <begin position="1"/>
        <end position="13"/>
    </location>
</feature>
<dbReference type="EMBL" id="BJMH01000030">
    <property type="protein sequence ID" value="GEB34916.1"/>
    <property type="molecule type" value="Genomic_DNA"/>
</dbReference>
<dbReference type="InterPro" id="IPR002575">
    <property type="entry name" value="Aminoglycoside_PTrfase"/>
</dbReference>
<dbReference type="RefSeq" id="WP_122966844.1">
    <property type="nucleotide sequence ID" value="NZ_BJMH01000030.1"/>
</dbReference>
<sequence>MEEWLESLQKAVPLLQQAVSVNEIKKGHSADKKYRVDLPEGRTVVLRVASEQQAEQKAQEFAVLQSLASYPIRASKPLAFGVRKELGICYMLVSYIEGDDARDRLPFYTESEQQQTGFLAGQDLAAMHQLAAPAAIPPWIDRCVQKHRRYVEAYQTFSPPLPYGDKILAYIERHLACLEGRPNQFLHDDFHVGNLIVRDGTYAGVIDFNRYDWGDPVHEFVKLAFFSKEVSVPFCNGQLAGYWNHQEIPDEFWTLFNVYTAMTVFSSIIWTKRVVPEQLPDMIARVNLIVEEYDAFERRTSHWYKRIEK</sequence>
<dbReference type="InterPro" id="IPR011009">
    <property type="entry name" value="Kinase-like_dom_sf"/>
</dbReference>
<dbReference type="STRING" id="54914.AV540_03335"/>
<dbReference type="AlphaFoldDB" id="A0A4Y3PSH4"/>
<accession>A0A4Y3PSH4</accession>
<dbReference type="PROSITE" id="PS50003">
    <property type="entry name" value="PH_DOMAIN"/>
    <property type="match status" value="1"/>
</dbReference>
<dbReference type="PANTHER" id="PTHR41283:SF1">
    <property type="entry name" value="AMINOGLYCOSIDE PHOSPHOTRANSFERASE DOMAIN-CONTAINING PROTEIN"/>
    <property type="match status" value="1"/>
</dbReference>
<dbReference type="GO" id="GO:0016740">
    <property type="term" value="F:transferase activity"/>
    <property type="evidence" value="ECO:0007669"/>
    <property type="project" value="UniProtKB-KW"/>
</dbReference>
<evidence type="ECO:0000259" key="1">
    <source>
        <dbReference type="PROSITE" id="PS50003"/>
    </source>
</evidence>
<dbReference type="SUPFAM" id="SSF56112">
    <property type="entry name" value="Protein kinase-like (PK-like)"/>
    <property type="match status" value="1"/>
</dbReference>
<gene>
    <name evidence="2" type="ORF">BPA01_44960</name>
</gene>
<dbReference type="PANTHER" id="PTHR41283">
    <property type="entry name" value="AMINOGLYCOSIDE PHOSPHOTRANSFERASE"/>
    <property type="match status" value="1"/>
</dbReference>
<organism evidence="2 3">
    <name type="scientific">Brevibacillus parabrevis</name>
    <dbReference type="NCBI Taxonomy" id="54914"/>
    <lineage>
        <taxon>Bacteria</taxon>
        <taxon>Bacillati</taxon>
        <taxon>Bacillota</taxon>
        <taxon>Bacilli</taxon>
        <taxon>Bacillales</taxon>
        <taxon>Paenibacillaceae</taxon>
        <taxon>Brevibacillus</taxon>
    </lineage>
</organism>
<dbReference type="Proteomes" id="UP000316882">
    <property type="component" value="Unassembled WGS sequence"/>
</dbReference>
<protein>
    <submittedName>
        <fullName evidence="2">Aminoglycoside phosphotransferase</fullName>
    </submittedName>
</protein>
<name>A0A4Y3PSH4_BREPA</name>
<keyword evidence="2" id="KW-0808">Transferase</keyword>
<reference evidence="2 3" key="1">
    <citation type="submission" date="2019-06" db="EMBL/GenBank/DDBJ databases">
        <title>Whole genome shotgun sequence of Brevibacillus parabrevis NBRC 12334.</title>
        <authorList>
            <person name="Hosoyama A."/>
            <person name="Uohara A."/>
            <person name="Ohji S."/>
            <person name="Ichikawa N."/>
        </authorList>
    </citation>
    <scope>NUCLEOTIDE SEQUENCE [LARGE SCALE GENOMIC DNA]</scope>
    <source>
        <strain evidence="2 3">NBRC 12334</strain>
    </source>
</reference>
<evidence type="ECO:0000313" key="2">
    <source>
        <dbReference type="EMBL" id="GEB34916.1"/>
    </source>
</evidence>
<proteinExistence type="predicted"/>
<dbReference type="InterPro" id="IPR001849">
    <property type="entry name" value="PH_domain"/>
</dbReference>
<dbReference type="Gene3D" id="3.90.1200.10">
    <property type="match status" value="1"/>
</dbReference>
<evidence type="ECO:0000313" key="3">
    <source>
        <dbReference type="Proteomes" id="UP000316882"/>
    </source>
</evidence>